<accession>A0A8H5UJ86</accession>
<dbReference type="GO" id="GO:0045944">
    <property type="term" value="P:positive regulation of transcription by RNA polymerase II"/>
    <property type="evidence" value="ECO:0007669"/>
    <property type="project" value="TreeGrafter"/>
</dbReference>
<dbReference type="GO" id="GO:0005634">
    <property type="term" value="C:nucleus"/>
    <property type="evidence" value="ECO:0007669"/>
    <property type="project" value="TreeGrafter"/>
</dbReference>
<dbReference type="PANTHER" id="PTHR24193">
    <property type="entry name" value="ANKYRIN REPEAT PROTEIN"/>
    <property type="match status" value="1"/>
</dbReference>
<dbReference type="InterPro" id="IPR002110">
    <property type="entry name" value="Ankyrin_rpt"/>
</dbReference>
<dbReference type="SUPFAM" id="SSF48403">
    <property type="entry name" value="Ankyrin repeat"/>
    <property type="match status" value="1"/>
</dbReference>
<protein>
    <submittedName>
        <fullName evidence="3">Ankyrin repeat</fullName>
    </submittedName>
</protein>
<organism evidence="3 4">
    <name type="scientific">Fusarium denticulatum</name>
    <dbReference type="NCBI Taxonomy" id="48507"/>
    <lineage>
        <taxon>Eukaryota</taxon>
        <taxon>Fungi</taxon>
        <taxon>Dikarya</taxon>
        <taxon>Ascomycota</taxon>
        <taxon>Pezizomycotina</taxon>
        <taxon>Sordariomycetes</taxon>
        <taxon>Hypocreomycetidae</taxon>
        <taxon>Hypocreales</taxon>
        <taxon>Nectriaceae</taxon>
        <taxon>Fusarium</taxon>
        <taxon>Fusarium fujikuroi species complex</taxon>
    </lineage>
</organism>
<dbReference type="InterPro" id="IPR050663">
    <property type="entry name" value="Ankyrin-SOCS_Box"/>
</dbReference>
<gene>
    <name evidence="3" type="ORF">FDENT_4101</name>
</gene>
<dbReference type="EMBL" id="JAAOAK010000093">
    <property type="protein sequence ID" value="KAF5690071.1"/>
    <property type="molecule type" value="Genomic_DNA"/>
</dbReference>
<reference evidence="3 4" key="1">
    <citation type="submission" date="2020-05" db="EMBL/GenBank/DDBJ databases">
        <title>Identification and distribution of gene clusters putatively required for synthesis of sphingolipid metabolism inhibitors in phylogenetically diverse species of the filamentous fungus Fusarium.</title>
        <authorList>
            <person name="Kim H.-S."/>
            <person name="Busman M."/>
            <person name="Brown D.W."/>
            <person name="Divon H."/>
            <person name="Uhlig S."/>
            <person name="Proctor R.H."/>
        </authorList>
    </citation>
    <scope>NUCLEOTIDE SEQUENCE [LARGE SCALE GENOMIC DNA]</scope>
    <source>
        <strain evidence="3 4">NRRL 25311</strain>
    </source>
</reference>
<keyword evidence="4" id="KW-1185">Reference proteome</keyword>
<name>A0A8H5UJ86_9HYPO</name>
<dbReference type="Proteomes" id="UP000562682">
    <property type="component" value="Unassembled WGS sequence"/>
</dbReference>
<evidence type="ECO:0000313" key="3">
    <source>
        <dbReference type="EMBL" id="KAF5690071.1"/>
    </source>
</evidence>
<evidence type="ECO:0000256" key="2">
    <source>
        <dbReference type="ARBA" id="ARBA00023043"/>
    </source>
</evidence>
<dbReference type="PANTHER" id="PTHR24193:SF121">
    <property type="entry name" value="ADA2A-CONTAINING COMPLEX COMPONENT 3, ISOFORM D"/>
    <property type="match status" value="1"/>
</dbReference>
<dbReference type="GO" id="GO:0000976">
    <property type="term" value="F:transcription cis-regulatory region binding"/>
    <property type="evidence" value="ECO:0007669"/>
    <property type="project" value="TreeGrafter"/>
</dbReference>
<dbReference type="AlphaFoldDB" id="A0A8H5UJ86"/>
<evidence type="ECO:0000256" key="1">
    <source>
        <dbReference type="ARBA" id="ARBA00022737"/>
    </source>
</evidence>
<dbReference type="InterPro" id="IPR036770">
    <property type="entry name" value="Ankyrin_rpt-contain_sf"/>
</dbReference>
<proteinExistence type="predicted"/>
<sequence>MVELLIDRGADPNKRCLPCRLSYEITDCERGPTALHGVTNLDYPTTLNPKRVAQALISAGADVNALAAEYDKGQDMTPLHLVVRGTEPGEMGDDDARAQLSIAEVLLLNGADSNARAVPGGNSPAHLASPVNLSIFEMLDHYGANINALNAHGRTPLLELLSRVSCRDHRDEALPLQQKHIIKCINKLMELGVIARMLMSLFLNCM</sequence>
<dbReference type="SMART" id="SM00248">
    <property type="entry name" value="ANK"/>
    <property type="match status" value="3"/>
</dbReference>
<keyword evidence="1" id="KW-0677">Repeat</keyword>
<dbReference type="Gene3D" id="1.25.40.20">
    <property type="entry name" value="Ankyrin repeat-containing domain"/>
    <property type="match status" value="2"/>
</dbReference>
<keyword evidence="2" id="KW-0040">ANK repeat</keyword>
<evidence type="ECO:0000313" key="4">
    <source>
        <dbReference type="Proteomes" id="UP000562682"/>
    </source>
</evidence>
<comment type="caution">
    <text evidence="3">The sequence shown here is derived from an EMBL/GenBank/DDBJ whole genome shotgun (WGS) entry which is preliminary data.</text>
</comment>